<comment type="caution">
    <text evidence="3">The sequence shown here is derived from an EMBL/GenBank/DDBJ whole genome shotgun (WGS) entry which is preliminary data.</text>
</comment>
<feature type="chain" id="PRO_5026786902" evidence="1">
    <location>
        <begin position="23"/>
        <end position="95"/>
    </location>
</feature>
<keyword evidence="4" id="KW-1185">Reference proteome</keyword>
<evidence type="ECO:0000313" key="4">
    <source>
        <dbReference type="Proteomes" id="UP000441523"/>
    </source>
</evidence>
<gene>
    <name evidence="3" type="ORF">F6X51_19455</name>
</gene>
<sequence length="95" mass="10364">MRPCLPHVSIVLLLALAGPARAEPEPFRVDGLPRGEALSIREEPDAGAAVIGEIPAGRRLLGFGCTNDTPSRTTWCRVKFGRSLGWARRRYLAPE</sequence>
<proteinExistence type="predicted"/>
<protein>
    <submittedName>
        <fullName evidence="3">SH3 domain-containing protein</fullName>
    </submittedName>
</protein>
<reference evidence="3 4" key="1">
    <citation type="submission" date="2019-09" db="EMBL/GenBank/DDBJ databases">
        <title>YIM 132548 draft genome.</title>
        <authorList>
            <person name="Jiang L."/>
        </authorList>
    </citation>
    <scope>NUCLEOTIDE SEQUENCE [LARGE SCALE GENOMIC DNA]</scope>
    <source>
        <strain evidence="3 4">YIM 132548</strain>
    </source>
</reference>
<dbReference type="Proteomes" id="UP000441523">
    <property type="component" value="Unassembled WGS sequence"/>
</dbReference>
<feature type="domain" description="SH3b" evidence="2">
    <location>
        <begin position="37"/>
        <end position="92"/>
    </location>
</feature>
<dbReference type="RefSeq" id="WP_150965334.1">
    <property type="nucleotide sequence ID" value="NZ_VZZJ01000019.1"/>
</dbReference>
<dbReference type="AlphaFoldDB" id="A0A6N6MQH1"/>
<dbReference type="Pfam" id="PF08239">
    <property type="entry name" value="SH3_3"/>
    <property type="match status" value="1"/>
</dbReference>
<evidence type="ECO:0000259" key="2">
    <source>
        <dbReference type="Pfam" id="PF08239"/>
    </source>
</evidence>
<accession>A0A6N6MQH1</accession>
<keyword evidence="1" id="KW-0732">Signal</keyword>
<dbReference type="Gene3D" id="2.30.30.40">
    <property type="entry name" value="SH3 Domains"/>
    <property type="match status" value="1"/>
</dbReference>
<feature type="signal peptide" evidence="1">
    <location>
        <begin position="1"/>
        <end position="22"/>
    </location>
</feature>
<evidence type="ECO:0000256" key="1">
    <source>
        <dbReference type="SAM" id="SignalP"/>
    </source>
</evidence>
<dbReference type="InterPro" id="IPR003646">
    <property type="entry name" value="SH3-like_bac-type"/>
</dbReference>
<evidence type="ECO:0000313" key="3">
    <source>
        <dbReference type="EMBL" id="KAB1071495.1"/>
    </source>
</evidence>
<dbReference type="EMBL" id="VZZJ01000019">
    <property type="protein sequence ID" value="KAB1071495.1"/>
    <property type="molecule type" value="Genomic_DNA"/>
</dbReference>
<name>A0A6N6MQH1_9HYPH</name>
<organism evidence="3 4">
    <name type="scientific">Methylobacterium planeticum</name>
    <dbReference type="NCBI Taxonomy" id="2615211"/>
    <lineage>
        <taxon>Bacteria</taxon>
        <taxon>Pseudomonadati</taxon>
        <taxon>Pseudomonadota</taxon>
        <taxon>Alphaproteobacteria</taxon>
        <taxon>Hyphomicrobiales</taxon>
        <taxon>Methylobacteriaceae</taxon>
        <taxon>Methylobacterium</taxon>
    </lineage>
</organism>